<proteinExistence type="predicted"/>
<dbReference type="AlphaFoldDB" id="A0A5Q4B9D6"/>
<dbReference type="Proteomes" id="UP000326340">
    <property type="component" value="Unassembled WGS sequence"/>
</dbReference>
<feature type="chain" id="PRO_5024863428" evidence="2">
    <location>
        <begin position="23"/>
        <end position="87"/>
    </location>
</feature>
<dbReference type="OrthoDB" id="10547366at2759"/>
<feature type="region of interest" description="Disordered" evidence="1">
    <location>
        <begin position="22"/>
        <end position="42"/>
    </location>
</feature>
<reference evidence="3 4" key="1">
    <citation type="journal article" date="2019" name="Sci. Rep.">
        <title>Colletotrichum shisoi sp. nov., an anthracnose pathogen of Perilla frutescens in Japan: molecular phylogenetic, morphological and genomic evidence.</title>
        <authorList>
            <person name="Gan P."/>
            <person name="Tsushima A."/>
            <person name="Hiroyama R."/>
            <person name="Narusaka M."/>
            <person name="Takano Y."/>
            <person name="Narusaka Y."/>
            <person name="Kawaradani M."/>
            <person name="Damm U."/>
            <person name="Shirasu K."/>
        </authorList>
    </citation>
    <scope>NUCLEOTIDE SEQUENCE [LARGE SCALE GENOMIC DNA]</scope>
    <source>
        <strain evidence="3 4">PG-2018a</strain>
    </source>
</reference>
<feature type="signal peptide" evidence="2">
    <location>
        <begin position="1"/>
        <end position="22"/>
    </location>
</feature>
<evidence type="ECO:0000313" key="4">
    <source>
        <dbReference type="Proteomes" id="UP000326340"/>
    </source>
</evidence>
<feature type="region of interest" description="Disordered" evidence="1">
    <location>
        <begin position="60"/>
        <end position="87"/>
    </location>
</feature>
<dbReference type="EMBL" id="PUHP01007962">
    <property type="protein sequence ID" value="TQN63578.1"/>
    <property type="molecule type" value="Genomic_DNA"/>
</dbReference>
<gene>
    <name evidence="3" type="ORF">CSHISOI_11839</name>
</gene>
<evidence type="ECO:0000313" key="3">
    <source>
        <dbReference type="EMBL" id="TQN63578.1"/>
    </source>
</evidence>
<organism evidence="3 4">
    <name type="scientific">Colletotrichum shisoi</name>
    <dbReference type="NCBI Taxonomy" id="2078593"/>
    <lineage>
        <taxon>Eukaryota</taxon>
        <taxon>Fungi</taxon>
        <taxon>Dikarya</taxon>
        <taxon>Ascomycota</taxon>
        <taxon>Pezizomycotina</taxon>
        <taxon>Sordariomycetes</taxon>
        <taxon>Hypocreomycetidae</taxon>
        <taxon>Glomerellales</taxon>
        <taxon>Glomerellaceae</taxon>
        <taxon>Colletotrichum</taxon>
        <taxon>Colletotrichum destructivum species complex</taxon>
    </lineage>
</organism>
<keyword evidence="2" id="KW-0732">Signal</keyword>
<evidence type="ECO:0000256" key="1">
    <source>
        <dbReference type="SAM" id="MobiDB-lite"/>
    </source>
</evidence>
<comment type="caution">
    <text evidence="3">The sequence shown here is derived from an EMBL/GenBank/DDBJ whole genome shotgun (WGS) entry which is preliminary data.</text>
</comment>
<name>A0A5Q4B9D6_9PEZI</name>
<protein>
    <submittedName>
        <fullName evidence="3">Uncharacterized protein</fullName>
    </submittedName>
</protein>
<evidence type="ECO:0000256" key="2">
    <source>
        <dbReference type="SAM" id="SignalP"/>
    </source>
</evidence>
<sequence length="87" mass="9056">MNFKVALALLFASAAIAVPGHSDSNVLARDPQRDRPTGAPAGSCCSSIPGTCNCSCVSSPKPSVSHQTRQGYIPTFSPAIRSHDQNT</sequence>
<accession>A0A5Q4B9D6</accession>
<keyword evidence="4" id="KW-1185">Reference proteome</keyword>